<sequence length="139" mass="16315">MKTLLFFIVMTTLHAMAFSASANSLSLPKPEETRANLAEFAKTFDLTSEQHQEMVKIIDSSTRKRDRLLKKFRISLESSRKVRLNFREKHELLTTMKKISDNQEYQLSRVLNEDQMSSWKSIIKDIQEAFKERLFNIIG</sequence>
<protein>
    <submittedName>
        <fullName evidence="2">Uncharacterized protein</fullName>
    </submittedName>
</protein>
<dbReference type="RefSeq" id="WP_142943560.1">
    <property type="nucleotide sequence ID" value="NZ_VIKR01000005.1"/>
</dbReference>
<evidence type="ECO:0000313" key="3">
    <source>
        <dbReference type="Proteomes" id="UP000317839"/>
    </source>
</evidence>
<feature type="chain" id="PRO_5021729049" evidence="1">
    <location>
        <begin position="23"/>
        <end position="139"/>
    </location>
</feature>
<reference evidence="2 3" key="1">
    <citation type="submission" date="2019-06" db="EMBL/GenBank/DDBJ databases">
        <title>Draft genome of Aliikangiella marina GYP-15.</title>
        <authorList>
            <person name="Wang G."/>
        </authorList>
    </citation>
    <scope>NUCLEOTIDE SEQUENCE [LARGE SCALE GENOMIC DNA]</scope>
    <source>
        <strain evidence="2 3">GYP-15</strain>
    </source>
</reference>
<proteinExistence type="predicted"/>
<evidence type="ECO:0000256" key="1">
    <source>
        <dbReference type="SAM" id="SignalP"/>
    </source>
</evidence>
<feature type="signal peptide" evidence="1">
    <location>
        <begin position="1"/>
        <end position="22"/>
    </location>
</feature>
<keyword evidence="3" id="KW-1185">Reference proteome</keyword>
<dbReference type="AlphaFoldDB" id="A0A545T4R5"/>
<name>A0A545T4R5_9GAMM</name>
<comment type="caution">
    <text evidence="2">The sequence shown here is derived from an EMBL/GenBank/DDBJ whole genome shotgun (WGS) entry which is preliminary data.</text>
</comment>
<accession>A0A545T4R5</accession>
<dbReference type="EMBL" id="VIKR01000005">
    <property type="protein sequence ID" value="TQV72230.1"/>
    <property type="molecule type" value="Genomic_DNA"/>
</dbReference>
<dbReference type="Proteomes" id="UP000317839">
    <property type="component" value="Unassembled WGS sequence"/>
</dbReference>
<gene>
    <name evidence="2" type="ORF">FLL45_18605</name>
</gene>
<keyword evidence="1" id="KW-0732">Signal</keyword>
<evidence type="ECO:0000313" key="2">
    <source>
        <dbReference type="EMBL" id="TQV72230.1"/>
    </source>
</evidence>
<organism evidence="2 3">
    <name type="scientific">Aliikangiella marina</name>
    <dbReference type="NCBI Taxonomy" id="1712262"/>
    <lineage>
        <taxon>Bacteria</taxon>
        <taxon>Pseudomonadati</taxon>
        <taxon>Pseudomonadota</taxon>
        <taxon>Gammaproteobacteria</taxon>
        <taxon>Oceanospirillales</taxon>
        <taxon>Pleioneaceae</taxon>
        <taxon>Aliikangiella</taxon>
    </lineage>
</organism>